<keyword evidence="3" id="KW-1185">Reference proteome</keyword>
<dbReference type="AlphaFoldDB" id="L5KB93"/>
<protein>
    <submittedName>
        <fullName evidence="2">Uncharacterized protein</fullName>
    </submittedName>
</protein>
<feature type="region of interest" description="Disordered" evidence="1">
    <location>
        <begin position="11"/>
        <end position="50"/>
    </location>
</feature>
<gene>
    <name evidence="2" type="ORF">PAL_GLEAN10012202</name>
</gene>
<evidence type="ECO:0000313" key="3">
    <source>
        <dbReference type="Proteomes" id="UP000010552"/>
    </source>
</evidence>
<evidence type="ECO:0000313" key="2">
    <source>
        <dbReference type="EMBL" id="ELK08929.1"/>
    </source>
</evidence>
<organism evidence="2 3">
    <name type="scientific">Pteropus alecto</name>
    <name type="common">Black flying fox</name>
    <dbReference type="NCBI Taxonomy" id="9402"/>
    <lineage>
        <taxon>Eukaryota</taxon>
        <taxon>Metazoa</taxon>
        <taxon>Chordata</taxon>
        <taxon>Craniata</taxon>
        <taxon>Vertebrata</taxon>
        <taxon>Euteleostomi</taxon>
        <taxon>Mammalia</taxon>
        <taxon>Eutheria</taxon>
        <taxon>Laurasiatheria</taxon>
        <taxon>Chiroptera</taxon>
        <taxon>Yinpterochiroptera</taxon>
        <taxon>Pteropodoidea</taxon>
        <taxon>Pteropodidae</taxon>
        <taxon>Pteropodinae</taxon>
        <taxon>Pteropus</taxon>
    </lineage>
</organism>
<dbReference type="Proteomes" id="UP000010552">
    <property type="component" value="Unassembled WGS sequence"/>
</dbReference>
<dbReference type="InParanoid" id="L5KB93"/>
<evidence type="ECO:0000256" key="1">
    <source>
        <dbReference type="SAM" id="MobiDB-lite"/>
    </source>
</evidence>
<name>L5KB93_PTEAL</name>
<accession>L5KB93</accession>
<feature type="compositionally biased region" description="Pro residues" evidence="1">
    <location>
        <begin position="16"/>
        <end position="30"/>
    </location>
</feature>
<reference evidence="3" key="1">
    <citation type="journal article" date="2013" name="Science">
        <title>Comparative analysis of bat genomes provides insight into the evolution of flight and immunity.</title>
        <authorList>
            <person name="Zhang G."/>
            <person name="Cowled C."/>
            <person name="Shi Z."/>
            <person name="Huang Z."/>
            <person name="Bishop-Lilly K.A."/>
            <person name="Fang X."/>
            <person name="Wynne J.W."/>
            <person name="Xiong Z."/>
            <person name="Baker M.L."/>
            <person name="Zhao W."/>
            <person name="Tachedjian M."/>
            <person name="Zhu Y."/>
            <person name="Zhou P."/>
            <person name="Jiang X."/>
            <person name="Ng J."/>
            <person name="Yang L."/>
            <person name="Wu L."/>
            <person name="Xiao J."/>
            <person name="Feng Y."/>
            <person name="Chen Y."/>
            <person name="Sun X."/>
            <person name="Zhang Y."/>
            <person name="Marsh G.A."/>
            <person name="Crameri G."/>
            <person name="Broder C.C."/>
            <person name="Frey K.G."/>
            <person name="Wang L.F."/>
            <person name="Wang J."/>
        </authorList>
    </citation>
    <scope>NUCLEOTIDE SEQUENCE [LARGE SCALE GENOMIC DNA]</scope>
</reference>
<dbReference type="EMBL" id="KB030861">
    <property type="protein sequence ID" value="ELK08929.1"/>
    <property type="molecule type" value="Genomic_DNA"/>
</dbReference>
<sequence>MQCLLPYCPEQWGNAPHPPQNRHPAAPPPQRLLLLTENDSKDSGSGVTQV</sequence>
<proteinExistence type="predicted"/>